<dbReference type="Proteomes" id="UP000507470">
    <property type="component" value="Unassembled WGS sequence"/>
</dbReference>
<name>A0A6J7ZU50_MYTCO</name>
<dbReference type="OrthoDB" id="6190394at2759"/>
<accession>A0A6J7ZU50</accession>
<protein>
    <submittedName>
        <fullName evidence="2">Uncharacterized protein</fullName>
    </submittedName>
</protein>
<proteinExistence type="predicted"/>
<feature type="region of interest" description="Disordered" evidence="1">
    <location>
        <begin position="110"/>
        <end position="131"/>
    </location>
</feature>
<evidence type="ECO:0000256" key="1">
    <source>
        <dbReference type="SAM" id="MobiDB-lite"/>
    </source>
</evidence>
<gene>
    <name evidence="2" type="ORF">MCOR_173</name>
</gene>
<feature type="region of interest" description="Disordered" evidence="1">
    <location>
        <begin position="51"/>
        <end position="93"/>
    </location>
</feature>
<evidence type="ECO:0000313" key="2">
    <source>
        <dbReference type="EMBL" id="CAC5355470.1"/>
    </source>
</evidence>
<reference evidence="2 3" key="1">
    <citation type="submission" date="2020-06" db="EMBL/GenBank/DDBJ databases">
        <authorList>
            <person name="Li R."/>
            <person name="Bekaert M."/>
        </authorList>
    </citation>
    <scope>NUCLEOTIDE SEQUENCE [LARGE SCALE GENOMIC DNA]</scope>
    <source>
        <strain evidence="3">wild</strain>
    </source>
</reference>
<keyword evidence="3" id="KW-1185">Reference proteome</keyword>
<dbReference type="EMBL" id="CACVKT020000053">
    <property type="protein sequence ID" value="CAC5355470.1"/>
    <property type="molecule type" value="Genomic_DNA"/>
</dbReference>
<sequence>MLLGIYYKIRCCRSTNIIISQVLETNHTSEVNGLESVYDEIDELALDDMNQQSNRNSSSLEDHSSNSSGATKSDTHTYSLTSAAISSTDEKREDHICEEICNETYVKVKQDENTQKSSNYPDSQSLNYSDIPIDTKPVTVDLDGYENTRIFQMSRQIKP</sequence>
<evidence type="ECO:0000313" key="3">
    <source>
        <dbReference type="Proteomes" id="UP000507470"/>
    </source>
</evidence>
<organism evidence="2 3">
    <name type="scientific">Mytilus coruscus</name>
    <name type="common">Sea mussel</name>
    <dbReference type="NCBI Taxonomy" id="42192"/>
    <lineage>
        <taxon>Eukaryota</taxon>
        <taxon>Metazoa</taxon>
        <taxon>Spiralia</taxon>
        <taxon>Lophotrochozoa</taxon>
        <taxon>Mollusca</taxon>
        <taxon>Bivalvia</taxon>
        <taxon>Autobranchia</taxon>
        <taxon>Pteriomorphia</taxon>
        <taxon>Mytilida</taxon>
        <taxon>Mytiloidea</taxon>
        <taxon>Mytilidae</taxon>
        <taxon>Mytilinae</taxon>
        <taxon>Mytilus</taxon>
    </lineage>
</organism>
<dbReference type="AlphaFoldDB" id="A0A6J7ZU50"/>
<feature type="compositionally biased region" description="Polar residues" evidence="1">
    <location>
        <begin position="115"/>
        <end position="128"/>
    </location>
</feature>
<feature type="compositionally biased region" description="Polar residues" evidence="1">
    <location>
        <begin position="69"/>
        <end position="87"/>
    </location>
</feature>